<dbReference type="GO" id="GO:0005732">
    <property type="term" value="C:sno(s)RNA-containing ribonucleoprotein complex"/>
    <property type="evidence" value="ECO:0007669"/>
    <property type="project" value="InterPro"/>
</dbReference>
<dbReference type="GO" id="GO:0032040">
    <property type="term" value="C:small-subunit processome"/>
    <property type="evidence" value="ECO:0007669"/>
    <property type="project" value="TreeGrafter"/>
</dbReference>
<dbReference type="PANTHER" id="PTHR17039:SF0">
    <property type="entry name" value="U3 SMALL NUCLEOLAR RIBONUCLEOPROTEIN PROTEIN MPP10"/>
    <property type="match status" value="1"/>
</dbReference>
<evidence type="ECO:0000256" key="7">
    <source>
        <dbReference type="SAM" id="MobiDB-lite"/>
    </source>
</evidence>
<keyword evidence="4" id="KW-0539">Nucleus</keyword>
<feature type="region of interest" description="Disordered" evidence="7">
    <location>
        <begin position="313"/>
        <end position="396"/>
    </location>
</feature>
<evidence type="ECO:0000256" key="2">
    <source>
        <dbReference type="ARBA" id="ARBA00022517"/>
    </source>
</evidence>
<dbReference type="OrthoDB" id="445326at2759"/>
<comment type="subcellular location">
    <subcellularLocation>
        <location evidence="1">Nucleus</location>
        <location evidence="1">Nucleolus</location>
    </subcellularLocation>
</comment>
<gene>
    <name evidence="8" type="ORF">OSTQU699_LOCUS8611</name>
</gene>
<name>A0A8S1JGN8_9CHLO</name>
<dbReference type="Proteomes" id="UP000708148">
    <property type="component" value="Unassembled WGS sequence"/>
</dbReference>
<organism evidence="8 9">
    <name type="scientific">Ostreobium quekettii</name>
    <dbReference type="NCBI Taxonomy" id="121088"/>
    <lineage>
        <taxon>Eukaryota</taxon>
        <taxon>Viridiplantae</taxon>
        <taxon>Chlorophyta</taxon>
        <taxon>core chlorophytes</taxon>
        <taxon>Ulvophyceae</taxon>
        <taxon>TCBD clade</taxon>
        <taxon>Bryopsidales</taxon>
        <taxon>Ostreobineae</taxon>
        <taxon>Ostreobiaceae</taxon>
        <taxon>Ostreobium</taxon>
    </lineage>
</organism>
<feature type="compositionally biased region" description="Basic and acidic residues" evidence="7">
    <location>
        <begin position="360"/>
        <end position="369"/>
    </location>
</feature>
<dbReference type="AlphaFoldDB" id="A0A8S1JGN8"/>
<evidence type="ECO:0000313" key="8">
    <source>
        <dbReference type="EMBL" id="CAD7703254.1"/>
    </source>
</evidence>
<evidence type="ECO:0000313" key="9">
    <source>
        <dbReference type="Proteomes" id="UP000708148"/>
    </source>
</evidence>
<sequence length="738" mass="78647">MNNCTRLSENGWPWHLRSLPQHQKPAAPETAGPVAGSVRARCAGPAGPKDSHREAPGCRRRSAEATTARRRRPDRVQAAQPPPRSRPSNREGQGQGMSVEVLDGFDSHPLLSQALEDFQEKVACPGALGSLKASVAEAARTASKALFDFTAASLVEAGKGGEAPRGSLHVSGFDAEQIWAQIDGLSTELSKRTRRLLRKAGGEPSFLAEGVEEDLDELLDGRDGREAGEAVPANGTLEVVEESSRGEGTDDEDKEDAGSLEADETDEASQGGSDGAEAGDGALAKGRLAVEDDFMNLDDMERFVQNAEAEAMGLEDGAHLEDDEGDDAEGGPGDPDRMGGPSGDGIARGELGQEDDLDGPEIRHDDFFGRVKKRRRGGEGGEGGEGEVGGDLEWGDPGEAELAAAKARAAKGRASRFDLGGLSLAEQISRLEEEALAEKPWPLKGEVTGADRPLNSVLAADLEYDTTMRPAPQPTEASTQSLEELIKRRIANHEFDDVVRVVPPPVEEKKVLIEMDDAKAKQGLGELYEADYVRASGPMGAHDKDEGLRQEARQLLADLCLRLDALTHFHFTPKPVVEQMEVKVDVPALAMEDAVPMAVSEAQLRAPEEIYRSGAKAGEVMGDGEIERDDRRRMRRAKKRAFKNRERAKAAERASRAASKGGEAPVAGVKSAKGKEGKSVNGKGEISVKGKEAGGGGSKLRFGSGAVFAKLQAEREGRGEGARRRKGGEELKSAAVKL</sequence>
<accession>A0A8S1JGN8</accession>
<dbReference type="Pfam" id="PF04006">
    <property type="entry name" value="Mpp10"/>
    <property type="match status" value="1"/>
</dbReference>
<feature type="compositionally biased region" description="Low complexity" evidence="7">
    <location>
        <begin position="268"/>
        <end position="280"/>
    </location>
</feature>
<protein>
    <submittedName>
        <fullName evidence="8">Uncharacterized protein</fullName>
    </submittedName>
</protein>
<dbReference type="EMBL" id="CAJHUC010002133">
    <property type="protein sequence ID" value="CAD7703254.1"/>
    <property type="molecule type" value="Genomic_DNA"/>
</dbReference>
<evidence type="ECO:0000256" key="1">
    <source>
        <dbReference type="ARBA" id="ARBA00004604"/>
    </source>
</evidence>
<dbReference type="PANTHER" id="PTHR17039">
    <property type="entry name" value="U3 SMALL NUCLEOLAR RIBONUCLEOPROTEIN PROTEIN MPP10"/>
    <property type="match status" value="1"/>
</dbReference>
<feature type="region of interest" description="Disordered" evidence="7">
    <location>
        <begin position="223"/>
        <end position="280"/>
    </location>
</feature>
<evidence type="ECO:0000256" key="5">
    <source>
        <dbReference type="ARBA" id="ARBA00023274"/>
    </source>
</evidence>
<dbReference type="GO" id="GO:0034457">
    <property type="term" value="C:Mpp10 complex"/>
    <property type="evidence" value="ECO:0007669"/>
    <property type="project" value="InterPro"/>
</dbReference>
<keyword evidence="5" id="KW-0687">Ribonucleoprotein</keyword>
<comment type="caution">
    <text evidence="8">The sequence shown here is derived from an EMBL/GenBank/DDBJ whole genome shotgun (WGS) entry which is preliminary data.</text>
</comment>
<feature type="compositionally biased region" description="Basic and acidic residues" evidence="7">
    <location>
        <begin position="643"/>
        <end position="655"/>
    </location>
</feature>
<reference evidence="8" key="1">
    <citation type="submission" date="2020-12" db="EMBL/GenBank/DDBJ databases">
        <authorList>
            <person name="Iha C."/>
        </authorList>
    </citation>
    <scope>NUCLEOTIDE SEQUENCE</scope>
</reference>
<keyword evidence="3" id="KW-0698">rRNA processing</keyword>
<keyword evidence="9" id="KW-1185">Reference proteome</keyword>
<evidence type="ECO:0000256" key="3">
    <source>
        <dbReference type="ARBA" id="ARBA00022552"/>
    </source>
</evidence>
<feature type="compositionally biased region" description="Basic and acidic residues" evidence="7">
    <location>
        <begin position="712"/>
        <end position="732"/>
    </location>
</feature>
<dbReference type="InterPro" id="IPR012173">
    <property type="entry name" value="Mpp10"/>
</dbReference>
<feature type="compositionally biased region" description="Basic and acidic residues" evidence="7">
    <location>
        <begin position="49"/>
        <end position="63"/>
    </location>
</feature>
<feature type="region of interest" description="Disordered" evidence="7">
    <location>
        <begin position="1"/>
        <end position="95"/>
    </location>
</feature>
<feature type="compositionally biased region" description="Acidic residues" evidence="7">
    <location>
        <begin position="382"/>
        <end position="396"/>
    </location>
</feature>
<dbReference type="GO" id="GO:0006364">
    <property type="term" value="P:rRNA processing"/>
    <property type="evidence" value="ECO:0007669"/>
    <property type="project" value="UniProtKB-KW"/>
</dbReference>
<feature type="compositionally biased region" description="Basic residues" evidence="7">
    <location>
        <begin position="633"/>
        <end position="642"/>
    </location>
</feature>
<comment type="similarity">
    <text evidence="6">Belongs to the MPP10 family.</text>
</comment>
<keyword evidence="2" id="KW-0690">Ribosome biogenesis</keyword>
<proteinExistence type="inferred from homology"/>
<feature type="region of interest" description="Disordered" evidence="7">
    <location>
        <begin position="624"/>
        <end position="738"/>
    </location>
</feature>
<evidence type="ECO:0000256" key="6">
    <source>
        <dbReference type="ARBA" id="ARBA00029455"/>
    </source>
</evidence>
<evidence type="ECO:0000256" key="4">
    <source>
        <dbReference type="ARBA" id="ARBA00023242"/>
    </source>
</evidence>